<evidence type="ECO:0000256" key="1">
    <source>
        <dbReference type="SAM" id="Coils"/>
    </source>
</evidence>
<feature type="non-terminal residue" evidence="2">
    <location>
        <position position="172"/>
    </location>
</feature>
<organism evidence="2 3">
    <name type="scientific">Aphis gossypii</name>
    <name type="common">Cotton aphid</name>
    <dbReference type="NCBI Taxonomy" id="80765"/>
    <lineage>
        <taxon>Eukaryota</taxon>
        <taxon>Metazoa</taxon>
        <taxon>Ecdysozoa</taxon>
        <taxon>Arthropoda</taxon>
        <taxon>Hexapoda</taxon>
        <taxon>Insecta</taxon>
        <taxon>Pterygota</taxon>
        <taxon>Neoptera</taxon>
        <taxon>Paraneoptera</taxon>
        <taxon>Hemiptera</taxon>
        <taxon>Sternorrhyncha</taxon>
        <taxon>Aphidomorpha</taxon>
        <taxon>Aphidoidea</taxon>
        <taxon>Aphididae</taxon>
        <taxon>Aphidini</taxon>
        <taxon>Aphis</taxon>
        <taxon>Aphis</taxon>
    </lineage>
</organism>
<reference evidence="2" key="2">
    <citation type="submission" date="2022-10" db="EMBL/GenBank/DDBJ databases">
        <authorList>
            <consortium name="ENA_rothamsted_submissions"/>
            <consortium name="culmorum"/>
            <person name="King R."/>
        </authorList>
    </citation>
    <scope>NUCLEOTIDE SEQUENCE</scope>
</reference>
<dbReference type="AlphaFoldDB" id="A0A9P0J2V3"/>
<gene>
    <name evidence="2" type="ORF">APHIGO_LOCUS7293</name>
</gene>
<reference evidence="2" key="1">
    <citation type="submission" date="2022-02" db="EMBL/GenBank/DDBJ databases">
        <authorList>
            <person name="King R."/>
        </authorList>
    </citation>
    <scope>NUCLEOTIDE SEQUENCE</scope>
</reference>
<dbReference type="Proteomes" id="UP001154329">
    <property type="component" value="Chromosome 2"/>
</dbReference>
<keyword evidence="1" id="KW-0175">Coiled coil</keyword>
<keyword evidence="3" id="KW-1185">Reference proteome</keyword>
<name>A0A9P0J2V3_APHGO</name>
<evidence type="ECO:0000313" key="2">
    <source>
        <dbReference type="EMBL" id="CAH1726392.1"/>
    </source>
</evidence>
<accession>A0A9P0J2V3</accession>
<proteinExistence type="predicted"/>
<protein>
    <submittedName>
        <fullName evidence="2">Uncharacterized protein</fullName>
    </submittedName>
</protein>
<feature type="coiled-coil region" evidence="1">
    <location>
        <begin position="94"/>
        <end position="127"/>
    </location>
</feature>
<sequence>MFSNFQKNRLKADAIPTIFDNLTEEVPLVEQCQVPLNDTLISDNTPSCSTSIADLSTTNMSVTMSDKSTSSEIETSSLGVQTPKYLSANTPRKLKLHERLAEEIQLRREAEDREKELLHKVNTLSLQLADKYSIDYCLKVCKDNLKPTLFMLVNSQMKNLKKKNKRVKGIRM</sequence>
<evidence type="ECO:0000313" key="3">
    <source>
        <dbReference type="Proteomes" id="UP001154329"/>
    </source>
</evidence>
<dbReference type="EMBL" id="OU899035">
    <property type="protein sequence ID" value="CAH1726392.1"/>
    <property type="molecule type" value="Genomic_DNA"/>
</dbReference>